<dbReference type="PANTHER" id="PTHR35745">
    <property type="entry name" value="BNACNNG14650D PROTEIN"/>
    <property type="match status" value="1"/>
</dbReference>
<feature type="compositionally biased region" description="Polar residues" evidence="1">
    <location>
        <begin position="150"/>
        <end position="161"/>
    </location>
</feature>
<reference evidence="2 3" key="1">
    <citation type="submission" date="2024-03" db="EMBL/GenBank/DDBJ databases">
        <authorList>
            <person name="Martinez-Hernandez J."/>
        </authorList>
    </citation>
    <scope>NUCLEOTIDE SEQUENCE [LARGE SCALE GENOMIC DNA]</scope>
</reference>
<dbReference type="Proteomes" id="UP001497480">
    <property type="component" value="Unassembled WGS sequence"/>
</dbReference>
<evidence type="ECO:0000313" key="3">
    <source>
        <dbReference type="Proteomes" id="UP001497480"/>
    </source>
</evidence>
<sequence>MNFSIVSSTFSISSPPSIFSSQSQIPFIAIPFKKVSQTTSLRCNSSIWPPCPPSGDGDSSKSVLDAFFLGKAVAEAVNERIESTVGEILSTVGRLQAEQQKQIQDFQEEVFERAKNAKEKAAREAVEAQELISKSAPTPSNSSTDPTTSVQSTDASGSYTGPANDEDPASSSAIDV</sequence>
<dbReference type="EMBL" id="CAXHTB010000022">
    <property type="protein sequence ID" value="CAL0329559.1"/>
    <property type="molecule type" value="Genomic_DNA"/>
</dbReference>
<organism evidence="2 3">
    <name type="scientific">Lupinus luteus</name>
    <name type="common">European yellow lupine</name>
    <dbReference type="NCBI Taxonomy" id="3873"/>
    <lineage>
        <taxon>Eukaryota</taxon>
        <taxon>Viridiplantae</taxon>
        <taxon>Streptophyta</taxon>
        <taxon>Embryophyta</taxon>
        <taxon>Tracheophyta</taxon>
        <taxon>Spermatophyta</taxon>
        <taxon>Magnoliopsida</taxon>
        <taxon>eudicotyledons</taxon>
        <taxon>Gunneridae</taxon>
        <taxon>Pentapetalae</taxon>
        <taxon>rosids</taxon>
        <taxon>fabids</taxon>
        <taxon>Fabales</taxon>
        <taxon>Fabaceae</taxon>
        <taxon>Papilionoideae</taxon>
        <taxon>50 kb inversion clade</taxon>
        <taxon>genistoids sensu lato</taxon>
        <taxon>core genistoids</taxon>
        <taxon>Genisteae</taxon>
        <taxon>Lupinus</taxon>
    </lineage>
</organism>
<dbReference type="Pfam" id="PF20711">
    <property type="entry name" value="DUF6825"/>
    <property type="match status" value="1"/>
</dbReference>
<dbReference type="AlphaFoldDB" id="A0AAV1Y7N2"/>
<feature type="compositionally biased region" description="Basic and acidic residues" evidence="1">
    <location>
        <begin position="115"/>
        <end position="126"/>
    </location>
</feature>
<protein>
    <submittedName>
        <fullName evidence="2">Uncharacterized protein</fullName>
    </submittedName>
</protein>
<dbReference type="GO" id="GO:0009535">
    <property type="term" value="C:chloroplast thylakoid membrane"/>
    <property type="evidence" value="ECO:0007669"/>
    <property type="project" value="TreeGrafter"/>
</dbReference>
<dbReference type="InterPro" id="IPR040003">
    <property type="entry name" value="PG18-like"/>
</dbReference>
<accession>A0AAV1Y7N2</accession>
<comment type="caution">
    <text evidence="2">The sequence shown here is derived from an EMBL/GenBank/DDBJ whole genome shotgun (WGS) entry which is preliminary data.</text>
</comment>
<proteinExistence type="predicted"/>
<name>A0AAV1Y7N2_LUPLU</name>
<feature type="compositionally biased region" description="Low complexity" evidence="1">
    <location>
        <begin position="137"/>
        <end position="149"/>
    </location>
</feature>
<dbReference type="PANTHER" id="PTHR35745:SF1">
    <property type="entry name" value="OS04G0513000 PROTEIN"/>
    <property type="match status" value="1"/>
</dbReference>
<feature type="region of interest" description="Disordered" evidence="1">
    <location>
        <begin position="115"/>
        <end position="176"/>
    </location>
</feature>
<evidence type="ECO:0000313" key="2">
    <source>
        <dbReference type="EMBL" id="CAL0329559.1"/>
    </source>
</evidence>
<gene>
    <name evidence="2" type="ORF">LLUT_LOCUS30619</name>
</gene>
<keyword evidence="3" id="KW-1185">Reference proteome</keyword>
<dbReference type="GO" id="GO:0010027">
    <property type="term" value="P:thylakoid membrane organization"/>
    <property type="evidence" value="ECO:0007669"/>
    <property type="project" value="InterPro"/>
</dbReference>
<evidence type="ECO:0000256" key="1">
    <source>
        <dbReference type="SAM" id="MobiDB-lite"/>
    </source>
</evidence>